<evidence type="ECO:0000313" key="3">
    <source>
        <dbReference type="EMBL" id="POH83702.1"/>
    </source>
</evidence>
<dbReference type="Pfam" id="PF10986">
    <property type="entry name" value="ZrgA"/>
    <property type="match status" value="1"/>
</dbReference>
<dbReference type="InterPro" id="IPR021253">
    <property type="entry name" value="ZrgA-like"/>
</dbReference>
<organism evidence="3 4">
    <name type="scientific">Stutzerimonas stutzeri</name>
    <name type="common">Pseudomonas stutzeri</name>
    <dbReference type="NCBI Taxonomy" id="316"/>
    <lineage>
        <taxon>Bacteria</taxon>
        <taxon>Pseudomonadati</taxon>
        <taxon>Pseudomonadota</taxon>
        <taxon>Gammaproteobacteria</taxon>
        <taxon>Pseudomonadales</taxon>
        <taxon>Pseudomonadaceae</taxon>
        <taxon>Stutzerimonas</taxon>
    </lineage>
</organism>
<evidence type="ECO:0000256" key="1">
    <source>
        <dbReference type="SAM" id="MobiDB-lite"/>
    </source>
</evidence>
<name>A0A2S4AR28_STUST</name>
<sequence length="216" mass="23512">MELTMRHLLLAVPVLLLPLSYSHAHEDHHHHEHEDAASLAAHEHGAARLNAALDGKRLELELISPAMNLLGFEHAPASAADEAKIANARSKLEQPQALFGLPSAAGCAVSEQHFEGELLGSAHAGYKRGDDHDHEPKNSDKHDHDHDHDHDHEDGGHSDIEARYQFDCSNPEALGALDLKGLFESFPGTEKIQVQLIGPNGQQGVELTPARAQLPF</sequence>
<feature type="compositionally biased region" description="Basic and acidic residues" evidence="1">
    <location>
        <begin position="127"/>
        <end position="158"/>
    </location>
</feature>
<dbReference type="AlphaFoldDB" id="A0A2S4AR28"/>
<dbReference type="EMBL" id="PPXG01000002">
    <property type="protein sequence ID" value="POH83702.1"/>
    <property type="molecule type" value="Genomic_DNA"/>
</dbReference>
<protein>
    <submittedName>
        <fullName evidence="3">DUF2796 domain-containing protein</fullName>
    </submittedName>
</protein>
<keyword evidence="2" id="KW-0732">Signal</keyword>
<feature type="signal peptide" evidence="2">
    <location>
        <begin position="1"/>
        <end position="24"/>
    </location>
</feature>
<evidence type="ECO:0000256" key="2">
    <source>
        <dbReference type="SAM" id="SignalP"/>
    </source>
</evidence>
<dbReference type="RefSeq" id="WP_103455042.1">
    <property type="nucleotide sequence ID" value="NZ_JAMOHQ010000019.1"/>
</dbReference>
<reference evidence="3 4" key="1">
    <citation type="submission" date="2018-01" db="EMBL/GenBank/DDBJ databases">
        <title>Denitrification phenotypes of diverse strains of Pseudomonas stutzeri.</title>
        <authorList>
            <person name="Milligan D.A."/>
            <person name="Bergaust L."/>
            <person name="Bakken L.R."/>
            <person name="Frostegard A."/>
        </authorList>
    </citation>
    <scope>NUCLEOTIDE SEQUENCE [LARGE SCALE GENOMIC DNA]</scope>
    <source>
        <strain evidence="3 4">24a13</strain>
    </source>
</reference>
<dbReference type="Proteomes" id="UP000237068">
    <property type="component" value="Unassembled WGS sequence"/>
</dbReference>
<feature type="region of interest" description="Disordered" evidence="1">
    <location>
        <begin position="123"/>
        <end position="158"/>
    </location>
</feature>
<dbReference type="OrthoDB" id="7346546at2"/>
<comment type="caution">
    <text evidence="3">The sequence shown here is derived from an EMBL/GenBank/DDBJ whole genome shotgun (WGS) entry which is preliminary data.</text>
</comment>
<feature type="chain" id="PRO_5015646023" evidence="2">
    <location>
        <begin position="25"/>
        <end position="216"/>
    </location>
</feature>
<evidence type="ECO:0000313" key="4">
    <source>
        <dbReference type="Proteomes" id="UP000237068"/>
    </source>
</evidence>
<gene>
    <name evidence="3" type="ORF">CXK91_03815</name>
</gene>
<proteinExistence type="predicted"/>
<accession>A0A2S4AR28</accession>